<dbReference type="GO" id="GO:0005506">
    <property type="term" value="F:iron ion binding"/>
    <property type="evidence" value="ECO:0007669"/>
    <property type="project" value="InterPro"/>
</dbReference>
<dbReference type="AlphaFoldDB" id="A0A2R4QF10"/>
<dbReference type="Gene3D" id="1.10.630.10">
    <property type="entry name" value="Cytochrome P450"/>
    <property type="match status" value="1"/>
</dbReference>
<dbReference type="PANTHER" id="PTHR24305">
    <property type="entry name" value="CYTOCHROME P450"/>
    <property type="match status" value="1"/>
</dbReference>
<evidence type="ECO:0000256" key="8">
    <source>
        <dbReference type="PIRSR" id="PIRSR602401-1"/>
    </source>
</evidence>
<dbReference type="SUPFAM" id="SSF48264">
    <property type="entry name" value="Cytochrome P450"/>
    <property type="match status" value="1"/>
</dbReference>
<dbReference type="GO" id="GO:0004497">
    <property type="term" value="F:monooxygenase activity"/>
    <property type="evidence" value="ECO:0007669"/>
    <property type="project" value="UniProtKB-KW"/>
</dbReference>
<dbReference type="GO" id="GO:0016705">
    <property type="term" value="F:oxidoreductase activity, acting on paired donors, with incorporation or reduction of molecular oxygen"/>
    <property type="evidence" value="ECO:0007669"/>
    <property type="project" value="InterPro"/>
</dbReference>
<dbReference type="EMBL" id="MG886389">
    <property type="protein sequence ID" value="AVY05532.1"/>
    <property type="molecule type" value="Genomic_DNA"/>
</dbReference>
<dbReference type="InterPro" id="IPR001128">
    <property type="entry name" value="Cyt_P450"/>
</dbReference>
<protein>
    <submittedName>
        <fullName evidence="11">Cytochrome P450 monooxygenase</fullName>
    </submittedName>
</protein>
<keyword evidence="10" id="KW-0472">Membrane</keyword>
<sequence>MEHELRFVWEQYGGYLPHLGLAFIVWGAIVVVSQIFYNLYLHPLRKFPGPLAARATRLWRARKILKGDLPQTVRALHEKYGPVVRIGPDELSFVESQAWKDIYGHHGSNEMAKDPKFYRLMGKHVPDTIISADRERHGLLRRQLAHGFSERSMREQEPIIGEYVDLLMRRLEEHCEDGRKPLDMRAWFNFTTFDVIGNLGFGSDFGCLEKSRYHPWVGAILHNLKDNALMRVVTQFLPPLFPHLLNQMGMLKGRKQHMEYTRQTVRKRMALKTERPDFIEGLLKKKDDLTEEEINVNASVLIIAGSETTATLLSGAVYLLGTHRDVLEKLTREVRSAFTSEDQITLTSVNSLTYMLACLNESFRQYPPAALGLPRVVPKGGSKIAGHWVPQDTRVAVWQLAANYSERNFSKPEEFHPERFLGDERFATDDLSAMQPFSVGPRNCIGRNLAYAEMRLILARILYRFDIELAPGAQDWMKNQRFYSLWDKPELPVYLKPARTS</sequence>
<keyword evidence="5 9" id="KW-0560">Oxidoreductase</keyword>
<dbReference type="GO" id="GO:0009403">
    <property type="term" value="P:toxin biosynthetic process"/>
    <property type="evidence" value="ECO:0007669"/>
    <property type="project" value="UniProtKB-ARBA"/>
</dbReference>
<keyword evidence="4 8" id="KW-0479">Metal-binding</keyword>
<evidence type="ECO:0000256" key="10">
    <source>
        <dbReference type="SAM" id="Phobius"/>
    </source>
</evidence>
<keyword evidence="7 9" id="KW-0503">Monooxygenase</keyword>
<organism evidence="11">
    <name type="scientific">Nodulisporium sp</name>
    <dbReference type="NCBI Taxonomy" id="1897413"/>
    <lineage>
        <taxon>Eukaryota</taxon>
        <taxon>Fungi</taxon>
        <taxon>Dikarya</taxon>
        <taxon>Ascomycota</taxon>
        <taxon>Pezizomycotina</taxon>
        <taxon>Sordariomycetes</taxon>
        <taxon>Xylariomycetidae</taxon>
        <taxon>Xylariales</taxon>
        <taxon>Xylariaceae</taxon>
        <taxon>Nodulisporium</taxon>
    </lineage>
</organism>
<keyword evidence="6 8" id="KW-0408">Iron</keyword>
<dbReference type="PANTHER" id="PTHR24305:SF230">
    <property type="entry name" value="P450, PUTATIVE (EUROFUNG)-RELATED"/>
    <property type="match status" value="1"/>
</dbReference>
<comment type="cofactor">
    <cofactor evidence="1 8">
        <name>heme</name>
        <dbReference type="ChEBI" id="CHEBI:30413"/>
    </cofactor>
</comment>
<keyword evidence="10" id="KW-0812">Transmembrane</keyword>
<evidence type="ECO:0000256" key="5">
    <source>
        <dbReference type="ARBA" id="ARBA00023002"/>
    </source>
</evidence>
<dbReference type="PRINTS" id="PR00463">
    <property type="entry name" value="EP450I"/>
</dbReference>
<evidence type="ECO:0000256" key="2">
    <source>
        <dbReference type="ARBA" id="ARBA00010617"/>
    </source>
</evidence>
<evidence type="ECO:0000256" key="4">
    <source>
        <dbReference type="ARBA" id="ARBA00022723"/>
    </source>
</evidence>
<evidence type="ECO:0000256" key="7">
    <source>
        <dbReference type="ARBA" id="ARBA00023033"/>
    </source>
</evidence>
<gene>
    <name evidence="11" type="primary">g2700</name>
</gene>
<keyword evidence="10" id="KW-1133">Transmembrane helix</keyword>
<evidence type="ECO:0000256" key="9">
    <source>
        <dbReference type="RuleBase" id="RU000461"/>
    </source>
</evidence>
<evidence type="ECO:0000256" key="3">
    <source>
        <dbReference type="ARBA" id="ARBA00022617"/>
    </source>
</evidence>
<dbReference type="PRINTS" id="PR00385">
    <property type="entry name" value="P450"/>
</dbReference>
<accession>A0A2R4QF10</accession>
<dbReference type="CDD" id="cd11058">
    <property type="entry name" value="CYP60B-like"/>
    <property type="match status" value="1"/>
</dbReference>
<evidence type="ECO:0000313" key="11">
    <source>
        <dbReference type="EMBL" id="AVY05532.1"/>
    </source>
</evidence>
<dbReference type="InterPro" id="IPR050121">
    <property type="entry name" value="Cytochrome_P450_monoxygenase"/>
</dbReference>
<dbReference type="PROSITE" id="PS00086">
    <property type="entry name" value="CYTOCHROME_P450"/>
    <property type="match status" value="1"/>
</dbReference>
<feature type="transmembrane region" description="Helical" evidence="10">
    <location>
        <begin position="20"/>
        <end position="40"/>
    </location>
</feature>
<evidence type="ECO:0000256" key="6">
    <source>
        <dbReference type="ARBA" id="ARBA00023004"/>
    </source>
</evidence>
<name>A0A2R4QF10_9PEZI</name>
<dbReference type="InterPro" id="IPR036396">
    <property type="entry name" value="Cyt_P450_sf"/>
</dbReference>
<reference evidence="11" key="1">
    <citation type="submission" date="2018-02" db="EMBL/GenBank/DDBJ databases">
        <title>Biosynthetic Pathway for Furanosteroid Demethoxyviridin and Identification of an Unusual Pregnane Side-chain Cleavage.</title>
        <authorList>
            <person name="Wang G.-Q."/>
            <person name="Chen G.-D."/>
            <person name="Qin S.-Y."/>
            <person name="Hu D."/>
            <person name="Awakawa T."/>
            <person name="Li S.-Y."/>
            <person name="Lv J.-M."/>
            <person name="Wang C.-X."/>
            <person name="Yao X.-S."/>
            <person name="Abe I."/>
            <person name="Gao H."/>
        </authorList>
    </citation>
    <scope>NUCLEOTIDE SEQUENCE</scope>
    <source>
        <strain evidence="11">JN2700</strain>
    </source>
</reference>
<evidence type="ECO:0000256" key="1">
    <source>
        <dbReference type="ARBA" id="ARBA00001971"/>
    </source>
</evidence>
<keyword evidence="3 8" id="KW-0349">Heme</keyword>
<proteinExistence type="inferred from homology"/>
<dbReference type="GO" id="GO:0020037">
    <property type="term" value="F:heme binding"/>
    <property type="evidence" value="ECO:0007669"/>
    <property type="project" value="InterPro"/>
</dbReference>
<dbReference type="Pfam" id="PF00067">
    <property type="entry name" value="p450"/>
    <property type="match status" value="1"/>
</dbReference>
<dbReference type="InterPro" id="IPR017972">
    <property type="entry name" value="Cyt_P450_CS"/>
</dbReference>
<comment type="similarity">
    <text evidence="2 9">Belongs to the cytochrome P450 family.</text>
</comment>
<dbReference type="FunFam" id="1.10.630.10:FF:000047">
    <property type="entry name" value="Cytochrome P450 monooxygenase"/>
    <property type="match status" value="1"/>
</dbReference>
<dbReference type="InterPro" id="IPR002401">
    <property type="entry name" value="Cyt_P450_E_grp-I"/>
</dbReference>
<feature type="binding site" description="axial binding residue" evidence="8">
    <location>
        <position position="444"/>
    </location>
    <ligand>
        <name>heme</name>
        <dbReference type="ChEBI" id="CHEBI:30413"/>
    </ligand>
    <ligandPart>
        <name>Fe</name>
        <dbReference type="ChEBI" id="CHEBI:18248"/>
    </ligandPart>
</feature>